<evidence type="ECO:0000313" key="16">
    <source>
        <dbReference type="EMBL" id="MBB1125776.1"/>
    </source>
</evidence>
<dbReference type="EMBL" id="JABVCQ010000010">
    <property type="protein sequence ID" value="MBB1125776.1"/>
    <property type="molecule type" value="Genomic_DNA"/>
</dbReference>
<dbReference type="PANTHER" id="PTHR43134">
    <property type="entry name" value="SIGNAL RECOGNITION PARTICLE RECEPTOR SUBUNIT ALPHA"/>
    <property type="match status" value="1"/>
</dbReference>
<reference evidence="16 17" key="1">
    <citation type="journal article" date="2020" name="Arch. Microbiol.">
        <title>The genome sequence of the giant phototrophic gammaproteobacterium Thiospirillum jenense gives insight into its physiological properties and phylogenetic relationships.</title>
        <authorList>
            <person name="Imhoff J.F."/>
            <person name="Meyer T.E."/>
            <person name="Kyndt J.A."/>
        </authorList>
    </citation>
    <scope>NUCLEOTIDE SEQUENCE [LARGE SCALE GENOMIC DNA]</scope>
    <source>
        <strain evidence="16 17">DSM 216</strain>
    </source>
</reference>
<dbReference type="InterPro" id="IPR020006">
    <property type="entry name" value="FlhF"/>
</dbReference>
<evidence type="ECO:0000259" key="14">
    <source>
        <dbReference type="SMART" id="SM00382"/>
    </source>
</evidence>
<protein>
    <recommendedName>
        <fullName evidence="3 13">Flagellar biosynthesis protein FlhF</fullName>
    </recommendedName>
</protein>
<evidence type="ECO:0000256" key="3">
    <source>
        <dbReference type="ARBA" id="ARBA00014919"/>
    </source>
</evidence>
<feature type="domain" description="AAA+ ATPase" evidence="14">
    <location>
        <begin position="164"/>
        <end position="300"/>
    </location>
</feature>
<dbReference type="Gene3D" id="1.20.120.1380">
    <property type="entry name" value="Flagellar FlhF biosynthesis protein, N domain"/>
    <property type="match status" value="1"/>
</dbReference>
<dbReference type="NCBIfam" id="TIGR03499">
    <property type="entry name" value="FlhF"/>
    <property type="match status" value="1"/>
</dbReference>
<dbReference type="FunFam" id="3.40.50.300:FF:000695">
    <property type="entry name" value="Flagellar biosynthesis regulator FlhF"/>
    <property type="match status" value="1"/>
</dbReference>
<dbReference type="GO" id="GO:0005886">
    <property type="term" value="C:plasma membrane"/>
    <property type="evidence" value="ECO:0007669"/>
    <property type="project" value="UniProtKB-SubCell"/>
</dbReference>
<dbReference type="Pfam" id="PF00448">
    <property type="entry name" value="SRP54"/>
    <property type="match status" value="1"/>
</dbReference>
<evidence type="ECO:0000256" key="7">
    <source>
        <dbReference type="ARBA" id="ARBA00022795"/>
    </source>
</evidence>
<evidence type="ECO:0000256" key="12">
    <source>
        <dbReference type="ARBA" id="ARBA00025337"/>
    </source>
</evidence>
<sequence length="414" mass="45736">MNVRRYRARDMREAMRQVREYQGPDAVILSTHRVDGMLEVVAAFDSELVEQEGVTPAKLGTTARSRDNLPPSDPDLEAMRRELSDLRHLLVAQNNATEMAQWAARHPLAAELVSRLAHCGFNEKLARSLVGGIAEDQHIETAWSRLRARLSAALTVTQPDVLERGGMLALVGPTGVGKTTTISRLALRQMRRMGREAVSLVTLDRQRFGAYKQLQAFGQMAGLSVMLMEDERELTTLASHTGDGRLVLIDTAGRAARDMMERRLFSTVRAETSLETWLVVAATHQARVMNQILQAFEGCEPTALVLTKVDEAALLGEVLSVLLEQRLGLTFYSDGQRLTEDFHAIDTAHLTSLALREVVTQQQPRRWAGQQSTAGMGGADELSAYNPYANHADSQAGMILESVVPFSKRPHVGF</sequence>
<dbReference type="InterPro" id="IPR027417">
    <property type="entry name" value="P-loop_NTPase"/>
</dbReference>
<keyword evidence="6" id="KW-0547">Nucleotide-binding</keyword>
<keyword evidence="7" id="KW-1005">Bacterial flagellum biogenesis</keyword>
<evidence type="ECO:0000256" key="6">
    <source>
        <dbReference type="ARBA" id="ARBA00022741"/>
    </source>
</evidence>
<keyword evidence="9" id="KW-0342">GTP-binding</keyword>
<dbReference type="GO" id="GO:0003924">
    <property type="term" value="F:GTPase activity"/>
    <property type="evidence" value="ECO:0007669"/>
    <property type="project" value="UniProtKB-UniRule"/>
</dbReference>
<keyword evidence="17" id="KW-1185">Reference proteome</keyword>
<accession>A0A839HEF4</accession>
<dbReference type="InterPro" id="IPR000897">
    <property type="entry name" value="SRP54_GTPase_dom"/>
</dbReference>
<comment type="caution">
    <text evidence="16">The sequence shown here is derived from an EMBL/GenBank/DDBJ whole genome shotgun (WGS) entry which is preliminary data.</text>
</comment>
<dbReference type="Proteomes" id="UP000548632">
    <property type="component" value="Unassembled WGS sequence"/>
</dbReference>
<evidence type="ECO:0000256" key="5">
    <source>
        <dbReference type="ARBA" id="ARBA00022475"/>
    </source>
</evidence>
<comment type="function">
    <text evidence="12">Necessary for flagellar biosynthesis. May be involved in translocation of the flagellum.</text>
</comment>
<keyword evidence="8" id="KW-0653">Protein transport</keyword>
<dbReference type="GO" id="GO:0044781">
    <property type="term" value="P:bacterial-type flagellum organization"/>
    <property type="evidence" value="ECO:0007669"/>
    <property type="project" value="UniProtKB-UniRule"/>
</dbReference>
<keyword evidence="16" id="KW-0282">Flagellum</keyword>
<comment type="similarity">
    <text evidence="2">Belongs to the GTP-binding SRP family.</text>
</comment>
<dbReference type="InterPro" id="IPR003593">
    <property type="entry name" value="AAA+_ATPase"/>
</dbReference>
<dbReference type="GO" id="GO:0015031">
    <property type="term" value="P:protein transport"/>
    <property type="evidence" value="ECO:0007669"/>
    <property type="project" value="UniProtKB-KW"/>
</dbReference>
<evidence type="ECO:0000256" key="13">
    <source>
        <dbReference type="NCBIfam" id="TIGR03499"/>
    </source>
</evidence>
<dbReference type="GO" id="GO:0005047">
    <property type="term" value="F:signal recognition particle binding"/>
    <property type="evidence" value="ECO:0007669"/>
    <property type="project" value="TreeGrafter"/>
</dbReference>
<feature type="domain" description="SRP54-type proteins GTP-binding" evidence="15">
    <location>
        <begin position="165"/>
        <end position="356"/>
    </location>
</feature>
<evidence type="ECO:0000256" key="2">
    <source>
        <dbReference type="ARBA" id="ARBA00008531"/>
    </source>
</evidence>
<dbReference type="AlphaFoldDB" id="A0A839HEF4"/>
<name>A0A839HEF4_9GAMM</name>
<dbReference type="CDD" id="cd17873">
    <property type="entry name" value="FlhF"/>
    <property type="match status" value="1"/>
</dbReference>
<keyword evidence="5" id="KW-1003">Cell membrane</keyword>
<evidence type="ECO:0000256" key="4">
    <source>
        <dbReference type="ARBA" id="ARBA00022448"/>
    </source>
</evidence>
<evidence type="ECO:0000256" key="10">
    <source>
        <dbReference type="ARBA" id="ARBA00023136"/>
    </source>
</evidence>
<dbReference type="PANTHER" id="PTHR43134:SF3">
    <property type="entry name" value="FLAGELLAR BIOSYNTHESIS PROTEIN FLHF"/>
    <property type="match status" value="1"/>
</dbReference>
<dbReference type="GO" id="GO:0005525">
    <property type="term" value="F:GTP binding"/>
    <property type="evidence" value="ECO:0007669"/>
    <property type="project" value="UniProtKB-UniRule"/>
</dbReference>
<evidence type="ECO:0000256" key="1">
    <source>
        <dbReference type="ARBA" id="ARBA00004413"/>
    </source>
</evidence>
<evidence type="ECO:0000313" key="17">
    <source>
        <dbReference type="Proteomes" id="UP000548632"/>
    </source>
</evidence>
<keyword evidence="16" id="KW-0966">Cell projection</keyword>
<evidence type="ECO:0000256" key="9">
    <source>
        <dbReference type="ARBA" id="ARBA00023134"/>
    </source>
</evidence>
<keyword evidence="16" id="KW-0969">Cilium</keyword>
<keyword evidence="11" id="KW-1006">Bacterial flagellum protein export</keyword>
<dbReference type="RefSeq" id="WP_182583410.1">
    <property type="nucleotide sequence ID" value="NZ_JABVCQ010000010.1"/>
</dbReference>
<comment type="subcellular location">
    <subcellularLocation>
        <location evidence="1">Cell membrane</location>
        <topology evidence="1">Peripheral membrane protein</topology>
        <orientation evidence="1">Cytoplasmic side</orientation>
    </subcellularLocation>
</comment>
<dbReference type="SMART" id="SM00962">
    <property type="entry name" value="SRP54"/>
    <property type="match status" value="1"/>
</dbReference>
<dbReference type="InterPro" id="IPR047040">
    <property type="entry name" value="FlhF__GTPase_dom"/>
</dbReference>
<evidence type="ECO:0000256" key="8">
    <source>
        <dbReference type="ARBA" id="ARBA00022927"/>
    </source>
</evidence>
<keyword evidence="4" id="KW-0813">Transport</keyword>
<dbReference type="SUPFAM" id="SSF52540">
    <property type="entry name" value="P-loop containing nucleoside triphosphate hydrolases"/>
    <property type="match status" value="1"/>
</dbReference>
<organism evidence="16 17">
    <name type="scientific">Thiospirillum jenense</name>
    <dbReference type="NCBI Taxonomy" id="1653858"/>
    <lineage>
        <taxon>Bacteria</taxon>
        <taxon>Pseudomonadati</taxon>
        <taxon>Pseudomonadota</taxon>
        <taxon>Gammaproteobacteria</taxon>
        <taxon>Chromatiales</taxon>
        <taxon>Chromatiaceae</taxon>
        <taxon>Thiospirillum</taxon>
    </lineage>
</organism>
<evidence type="ECO:0000259" key="15">
    <source>
        <dbReference type="SMART" id="SM00962"/>
    </source>
</evidence>
<evidence type="ECO:0000256" key="11">
    <source>
        <dbReference type="ARBA" id="ARBA00023225"/>
    </source>
</evidence>
<keyword evidence="10" id="KW-0472">Membrane</keyword>
<dbReference type="SMART" id="SM00382">
    <property type="entry name" value="AAA"/>
    <property type="match status" value="1"/>
</dbReference>
<dbReference type="Gene3D" id="3.40.50.300">
    <property type="entry name" value="P-loop containing nucleotide triphosphate hydrolases"/>
    <property type="match status" value="1"/>
</dbReference>
<dbReference type="GO" id="GO:0006614">
    <property type="term" value="P:SRP-dependent cotranslational protein targeting to membrane"/>
    <property type="evidence" value="ECO:0007669"/>
    <property type="project" value="UniProtKB-UniRule"/>
</dbReference>
<proteinExistence type="inferred from homology"/>
<gene>
    <name evidence="16" type="primary">flhF</name>
    <name evidence="16" type="ORF">HUK38_05960</name>
</gene>